<evidence type="ECO:0000313" key="2">
    <source>
        <dbReference type="Proteomes" id="UP000626148"/>
    </source>
</evidence>
<dbReference type="RefSeq" id="WP_229805487.1">
    <property type="nucleotide sequence ID" value="NZ_BMXR01000016.1"/>
</dbReference>
<proteinExistence type="predicted"/>
<protein>
    <submittedName>
        <fullName evidence="1">Uncharacterized protein</fullName>
    </submittedName>
</protein>
<comment type="caution">
    <text evidence="1">The sequence shown here is derived from an EMBL/GenBank/DDBJ whole genome shotgun (WGS) entry which is preliminary data.</text>
</comment>
<reference evidence="1" key="1">
    <citation type="journal article" date="2014" name="Int. J. Syst. Evol. Microbiol.">
        <title>Complete genome sequence of Corynebacterium casei LMG S-19264T (=DSM 44701T), isolated from a smear-ripened cheese.</title>
        <authorList>
            <consortium name="US DOE Joint Genome Institute (JGI-PGF)"/>
            <person name="Walter F."/>
            <person name="Albersmeier A."/>
            <person name="Kalinowski J."/>
            <person name="Ruckert C."/>
        </authorList>
    </citation>
    <scope>NUCLEOTIDE SEQUENCE</scope>
    <source>
        <strain evidence="1">KCTC 22169</strain>
    </source>
</reference>
<accession>A0A918KRE4</accession>
<reference evidence="1" key="2">
    <citation type="submission" date="2020-09" db="EMBL/GenBank/DDBJ databases">
        <authorList>
            <person name="Sun Q."/>
            <person name="Kim S."/>
        </authorList>
    </citation>
    <scope>NUCLEOTIDE SEQUENCE</scope>
    <source>
        <strain evidence="1">KCTC 22169</strain>
    </source>
</reference>
<name>A0A918KRE4_9GAMM</name>
<sequence>MIPNFSVDFFSDVQYEYMTAEISYKGQILCQISQDKGSSNMEIEFFHEQRIVGEQPKMKFPIKDFITLIEDVKGELSTYR</sequence>
<dbReference type="AlphaFoldDB" id="A0A918KRE4"/>
<gene>
    <name evidence="1" type="ORF">GCM10007392_45340</name>
</gene>
<dbReference type="Proteomes" id="UP000626148">
    <property type="component" value="Unassembled WGS sequence"/>
</dbReference>
<evidence type="ECO:0000313" key="1">
    <source>
        <dbReference type="EMBL" id="GGX72913.1"/>
    </source>
</evidence>
<organism evidence="1 2">
    <name type="scientific">Saccharospirillum salsuginis</name>
    <dbReference type="NCBI Taxonomy" id="418750"/>
    <lineage>
        <taxon>Bacteria</taxon>
        <taxon>Pseudomonadati</taxon>
        <taxon>Pseudomonadota</taxon>
        <taxon>Gammaproteobacteria</taxon>
        <taxon>Oceanospirillales</taxon>
        <taxon>Saccharospirillaceae</taxon>
        <taxon>Saccharospirillum</taxon>
    </lineage>
</organism>
<keyword evidence="2" id="KW-1185">Reference proteome</keyword>
<dbReference type="EMBL" id="BMXR01000016">
    <property type="protein sequence ID" value="GGX72913.1"/>
    <property type="molecule type" value="Genomic_DNA"/>
</dbReference>